<reference evidence="2 3" key="1">
    <citation type="submission" date="2018-06" db="EMBL/GenBank/DDBJ databases">
        <title>Comparative genomics reveals the genomic features of Rhizophagus irregularis, R. cerebriforme, R. diaphanum and Gigaspora rosea, and their symbiotic lifestyle signature.</title>
        <authorList>
            <person name="Morin E."/>
            <person name="San Clemente H."/>
            <person name="Chen E.C.H."/>
            <person name="De La Providencia I."/>
            <person name="Hainaut M."/>
            <person name="Kuo A."/>
            <person name="Kohler A."/>
            <person name="Murat C."/>
            <person name="Tang N."/>
            <person name="Roy S."/>
            <person name="Loubradou J."/>
            <person name="Henrissat B."/>
            <person name="Grigoriev I.V."/>
            <person name="Corradi N."/>
            <person name="Roux C."/>
            <person name="Martin F.M."/>
        </authorList>
    </citation>
    <scope>NUCLEOTIDE SEQUENCE [LARGE SCALE GENOMIC DNA]</scope>
    <source>
        <strain evidence="2 3">DAOM 194757</strain>
    </source>
</reference>
<accession>A0A397UEX5</accession>
<feature type="region of interest" description="Disordered" evidence="1">
    <location>
        <begin position="199"/>
        <end position="229"/>
    </location>
</feature>
<comment type="caution">
    <text evidence="2">The sequence shown here is derived from an EMBL/GenBank/DDBJ whole genome shotgun (WGS) entry which is preliminary data.</text>
</comment>
<dbReference type="Proteomes" id="UP000266673">
    <property type="component" value="Unassembled WGS sequence"/>
</dbReference>
<dbReference type="AlphaFoldDB" id="A0A397UEX5"/>
<evidence type="ECO:0000256" key="1">
    <source>
        <dbReference type="SAM" id="MobiDB-lite"/>
    </source>
</evidence>
<dbReference type="EMBL" id="QKWP01001468">
    <property type="protein sequence ID" value="RIB08734.1"/>
    <property type="molecule type" value="Genomic_DNA"/>
</dbReference>
<gene>
    <name evidence="2" type="ORF">C2G38_2146912</name>
</gene>
<name>A0A397UEX5_9GLOM</name>
<dbReference type="OrthoDB" id="2492852at2759"/>
<evidence type="ECO:0000313" key="2">
    <source>
        <dbReference type="EMBL" id="RIB08734.1"/>
    </source>
</evidence>
<sequence>MTTIVANPCQLSSIPCYRAINPKIVNDELITKHLNERFIVNLGVPYYDRKRDSQKVCSNDKLIEQLTVHSYNDRIENKTNNRHVRDAILFDFIKNGLKGVSGYMNVLQIVYNQELMQEYLFSNTVPDVADWPGQFYIRKAIAHRYLLNNEAIPRIIFYLTMFIKACLEQKKSLDLLNNLIPLALDVYVVHHREEFKKKMDEKEPDVTDIGTENKNDSDNADEEVDNVPENLLELENAKESFLKF</sequence>
<evidence type="ECO:0000313" key="3">
    <source>
        <dbReference type="Proteomes" id="UP000266673"/>
    </source>
</evidence>
<keyword evidence="3" id="KW-1185">Reference proteome</keyword>
<organism evidence="2 3">
    <name type="scientific">Gigaspora rosea</name>
    <dbReference type="NCBI Taxonomy" id="44941"/>
    <lineage>
        <taxon>Eukaryota</taxon>
        <taxon>Fungi</taxon>
        <taxon>Fungi incertae sedis</taxon>
        <taxon>Mucoromycota</taxon>
        <taxon>Glomeromycotina</taxon>
        <taxon>Glomeromycetes</taxon>
        <taxon>Diversisporales</taxon>
        <taxon>Gigasporaceae</taxon>
        <taxon>Gigaspora</taxon>
    </lineage>
</organism>
<protein>
    <submittedName>
        <fullName evidence="2">Uncharacterized protein</fullName>
    </submittedName>
</protein>
<feature type="compositionally biased region" description="Basic and acidic residues" evidence="1">
    <location>
        <begin position="199"/>
        <end position="217"/>
    </location>
</feature>
<proteinExistence type="predicted"/>